<evidence type="ECO:0000256" key="2">
    <source>
        <dbReference type="ARBA" id="ARBA00022768"/>
    </source>
</evidence>
<dbReference type="FunFam" id="3.40.50.300:FF:000514">
    <property type="entry name" value="Ribosome-releasing factor 2, mitochondrial"/>
    <property type="match status" value="1"/>
</dbReference>
<dbReference type="Gene3D" id="2.40.30.10">
    <property type="entry name" value="Translation factors"/>
    <property type="match status" value="1"/>
</dbReference>
<evidence type="ECO:0000256" key="4">
    <source>
        <dbReference type="ARBA" id="ARBA00023128"/>
    </source>
</evidence>
<dbReference type="Proteomes" id="UP000494040">
    <property type="component" value="Unassembled WGS sequence"/>
</dbReference>
<dbReference type="SUPFAM" id="SSF54980">
    <property type="entry name" value="EF-G C-terminal domain-like"/>
    <property type="match status" value="1"/>
</dbReference>
<dbReference type="FunFam" id="3.30.70.870:FF:000001">
    <property type="entry name" value="Elongation factor G"/>
    <property type="match status" value="1"/>
</dbReference>
<dbReference type="RefSeq" id="XP_024082473.1">
    <property type="nucleotide sequence ID" value="XM_024226705.1"/>
</dbReference>
<dbReference type="GO" id="GO:0005525">
    <property type="term" value="F:GTP binding"/>
    <property type="evidence" value="ECO:0007669"/>
    <property type="project" value="UniProtKB-KW"/>
</dbReference>
<dbReference type="GO" id="GO:0003924">
    <property type="term" value="F:GTPase activity"/>
    <property type="evidence" value="ECO:0007669"/>
    <property type="project" value="InterPro"/>
</dbReference>
<keyword evidence="4" id="KW-0496">Mitochondrion</keyword>
<sequence length="604" mass="67417">MHSLANKFVRIIKIRANLSIVRCINHSRSSGGQEKIRNIGILAHIDAGKTTTTERMLYFSGRIPTMGEVHDGNTVTDYLAQERDRGITITSAFVDLKWRGHTINLVDTPGHIDFTMEVEHALNVIDSAIIILDSTAGVEAQTVTVWRQAQAQRLPCLLYINKMDRPSANVDLCLQTLQTKLLCKPFLLHIPIIGKMGFEGIIDLPSFEKIIWAKNGKEKERQLLNKTDGQYDFALEARLELIDRLSSIDDKLADSILEAGSLETVTKDELTAAIKRITNQRKGVPVICGSSYKNIGIETMLDSVIDYLPSPVDSSSVFCPSNISKETLARSFKIIHDKQRGAIVFFRVYSGELQKGQKIYNVSKKMQEHIGKILVPFADDFEEIPVASAGQFVAVTGVKDVLTGDFISTSQSSLKKIQDSLEKNNSLTKEEAERLLDSRHNIPEPVFFCSIEPPSQAYHQALENALNELQREDPSLRVTFDEHTGQTILAGMGELHLEVIKDRIKSNYKIDAELGVIQIVYKEEFCSTVKHTVTLKNALGSHEQNILITMSLKPGARKELLQLDMTGESGSNLAHLSPKVFRKLKNGIISSLTRGPLYSRFVSF</sequence>
<dbReference type="Pfam" id="PF03144">
    <property type="entry name" value="GTP_EFTU_D2"/>
    <property type="match status" value="1"/>
</dbReference>
<accession>A0A8I6STB3</accession>
<evidence type="ECO:0000256" key="1">
    <source>
        <dbReference type="ARBA" id="ARBA00022741"/>
    </source>
</evidence>
<dbReference type="InterPro" id="IPR000795">
    <property type="entry name" value="T_Tr_GTP-bd_dom"/>
</dbReference>
<dbReference type="GO" id="GO:0003746">
    <property type="term" value="F:translation elongation factor activity"/>
    <property type="evidence" value="ECO:0007669"/>
    <property type="project" value="UniProtKB-KW"/>
</dbReference>
<dbReference type="EnsemblMetazoa" id="XM_024226705.1">
    <property type="protein sequence ID" value="XP_024082473.1"/>
    <property type="gene ID" value="LOC106673018"/>
</dbReference>
<dbReference type="InterPro" id="IPR031157">
    <property type="entry name" value="G_TR_CS"/>
</dbReference>
<reference evidence="7" key="1">
    <citation type="submission" date="2022-01" db="UniProtKB">
        <authorList>
            <consortium name="EnsemblMetazoa"/>
        </authorList>
    </citation>
    <scope>IDENTIFICATION</scope>
</reference>
<dbReference type="InterPro" id="IPR009000">
    <property type="entry name" value="Transl_B-barrel_sf"/>
</dbReference>
<keyword evidence="3" id="KW-0648">Protein biosynthesis</keyword>
<name>A0A8I6STB3_CIMLE</name>
<dbReference type="Gene3D" id="3.30.70.870">
    <property type="entry name" value="Elongation Factor G (Translational Gtpase), domain 3"/>
    <property type="match status" value="1"/>
</dbReference>
<dbReference type="AlphaFoldDB" id="A0A8I6STB3"/>
<dbReference type="InterPro" id="IPR009022">
    <property type="entry name" value="EFG_III"/>
</dbReference>
<dbReference type="InterPro" id="IPR004161">
    <property type="entry name" value="EFTu-like_2"/>
</dbReference>
<feature type="domain" description="Tr-type G" evidence="6">
    <location>
        <begin position="34"/>
        <end position="312"/>
    </location>
</feature>
<dbReference type="PANTHER" id="PTHR43261:SF1">
    <property type="entry name" value="RIBOSOME-RELEASING FACTOR 2, MITOCHONDRIAL"/>
    <property type="match status" value="1"/>
</dbReference>
<dbReference type="Pfam" id="PF00009">
    <property type="entry name" value="GTP_EFTU"/>
    <property type="match status" value="1"/>
</dbReference>
<dbReference type="SUPFAM" id="SSF52540">
    <property type="entry name" value="P-loop containing nucleoside triphosphate hydrolases"/>
    <property type="match status" value="1"/>
</dbReference>
<dbReference type="PRINTS" id="PR00315">
    <property type="entry name" value="ELONGATNFCT"/>
</dbReference>
<keyword evidence="2" id="KW-0251">Elongation factor</keyword>
<dbReference type="InterPro" id="IPR005225">
    <property type="entry name" value="Small_GTP-bd"/>
</dbReference>
<evidence type="ECO:0000259" key="6">
    <source>
        <dbReference type="PROSITE" id="PS51722"/>
    </source>
</evidence>
<dbReference type="InterPro" id="IPR035647">
    <property type="entry name" value="EFG_III/V"/>
</dbReference>
<dbReference type="CTD" id="42670"/>
<protein>
    <recommendedName>
        <fullName evidence="6">Tr-type G domain-containing protein</fullName>
    </recommendedName>
</protein>
<dbReference type="GO" id="GO:0032790">
    <property type="term" value="P:ribosome disassembly"/>
    <property type="evidence" value="ECO:0007669"/>
    <property type="project" value="TreeGrafter"/>
</dbReference>
<keyword evidence="8" id="KW-1185">Reference proteome</keyword>
<dbReference type="SUPFAM" id="SSF50447">
    <property type="entry name" value="Translation proteins"/>
    <property type="match status" value="1"/>
</dbReference>
<dbReference type="PANTHER" id="PTHR43261">
    <property type="entry name" value="TRANSLATION ELONGATION FACTOR G-RELATED"/>
    <property type="match status" value="1"/>
</dbReference>
<evidence type="ECO:0000313" key="7">
    <source>
        <dbReference type="EnsemblMetazoa" id="XP_024082473.1"/>
    </source>
</evidence>
<dbReference type="GeneID" id="106673018"/>
<dbReference type="OrthoDB" id="198619at2759"/>
<proteinExistence type="predicted"/>
<evidence type="ECO:0000313" key="8">
    <source>
        <dbReference type="Proteomes" id="UP000494040"/>
    </source>
</evidence>
<dbReference type="CDD" id="cd16262">
    <property type="entry name" value="EFG_III"/>
    <property type="match status" value="1"/>
</dbReference>
<dbReference type="GO" id="GO:0032543">
    <property type="term" value="P:mitochondrial translation"/>
    <property type="evidence" value="ECO:0007669"/>
    <property type="project" value="TreeGrafter"/>
</dbReference>
<keyword evidence="1" id="KW-0547">Nucleotide-binding</keyword>
<dbReference type="Pfam" id="PF14492">
    <property type="entry name" value="EFG_III"/>
    <property type="match status" value="1"/>
</dbReference>
<dbReference type="InterPro" id="IPR027417">
    <property type="entry name" value="P-loop_NTPase"/>
</dbReference>
<evidence type="ECO:0000256" key="3">
    <source>
        <dbReference type="ARBA" id="ARBA00022917"/>
    </source>
</evidence>
<keyword evidence="5" id="KW-0342">GTP-binding</keyword>
<dbReference type="PROSITE" id="PS00301">
    <property type="entry name" value="G_TR_1"/>
    <property type="match status" value="1"/>
</dbReference>
<organism evidence="7 8">
    <name type="scientific">Cimex lectularius</name>
    <name type="common">Bed bug</name>
    <name type="synonym">Acanthia lectularia</name>
    <dbReference type="NCBI Taxonomy" id="79782"/>
    <lineage>
        <taxon>Eukaryota</taxon>
        <taxon>Metazoa</taxon>
        <taxon>Ecdysozoa</taxon>
        <taxon>Arthropoda</taxon>
        <taxon>Hexapoda</taxon>
        <taxon>Insecta</taxon>
        <taxon>Pterygota</taxon>
        <taxon>Neoptera</taxon>
        <taxon>Paraneoptera</taxon>
        <taxon>Hemiptera</taxon>
        <taxon>Heteroptera</taxon>
        <taxon>Panheteroptera</taxon>
        <taxon>Cimicomorpha</taxon>
        <taxon>Cimicidae</taxon>
        <taxon>Cimex</taxon>
    </lineage>
</organism>
<dbReference type="PROSITE" id="PS51722">
    <property type="entry name" value="G_TR_2"/>
    <property type="match status" value="1"/>
</dbReference>
<evidence type="ECO:0000256" key="5">
    <source>
        <dbReference type="ARBA" id="ARBA00023134"/>
    </source>
</evidence>
<dbReference type="InterPro" id="IPR041095">
    <property type="entry name" value="EFG_II"/>
</dbReference>
<dbReference type="Gene3D" id="3.40.50.300">
    <property type="entry name" value="P-loop containing nucleotide triphosphate hydrolases"/>
    <property type="match status" value="1"/>
</dbReference>
<dbReference type="GO" id="GO:0005759">
    <property type="term" value="C:mitochondrial matrix"/>
    <property type="evidence" value="ECO:0007669"/>
    <property type="project" value="UniProtKB-ARBA"/>
</dbReference>
<dbReference type="NCBIfam" id="TIGR00231">
    <property type="entry name" value="small_GTP"/>
    <property type="match status" value="1"/>
</dbReference>